<comment type="pathway">
    <text evidence="2">Amino-sugar metabolism; 1,6-anhydro-N-acetylmuramate degradation.</text>
</comment>
<dbReference type="AlphaFoldDB" id="A0A2J7TIC9"/>
<keyword evidence="2 3" id="KW-0418">Kinase</keyword>
<dbReference type="Gene3D" id="3.30.420.40">
    <property type="match status" value="2"/>
</dbReference>
<dbReference type="GO" id="GO:0097175">
    <property type="term" value="P:1,6-anhydro-N-acetyl-beta-muramic acid catabolic process"/>
    <property type="evidence" value="ECO:0007669"/>
    <property type="project" value="UniProtKB-UniRule"/>
</dbReference>
<dbReference type="EC" id="2.7.1.170" evidence="2"/>
<dbReference type="GO" id="GO:0016773">
    <property type="term" value="F:phosphotransferase activity, alcohol group as acceptor"/>
    <property type="evidence" value="ECO:0007669"/>
    <property type="project" value="UniProtKB-UniRule"/>
</dbReference>
<accession>A0A2J7TIC9</accession>
<protein>
    <recommendedName>
        <fullName evidence="2">Anhydro-N-acetylmuramic acid kinase</fullName>
        <ecNumber evidence="2">2.7.1.170</ecNumber>
    </recommendedName>
    <alternativeName>
        <fullName evidence="2">AnhMurNAc kinase</fullName>
    </alternativeName>
</protein>
<reference evidence="3 4" key="1">
    <citation type="submission" date="2017-10" db="EMBL/GenBank/DDBJ databases">
        <title>Genome announcement of Methylocella silvestris TVC from permafrost.</title>
        <authorList>
            <person name="Wang J."/>
            <person name="Geng K."/>
            <person name="Ul-Haque F."/>
            <person name="Crombie A.T."/>
            <person name="Street L.E."/>
            <person name="Wookey P.A."/>
            <person name="Murrell J.C."/>
            <person name="Pratscher J."/>
        </authorList>
    </citation>
    <scope>NUCLEOTIDE SEQUENCE [LARGE SCALE GENOMIC DNA]</scope>
    <source>
        <strain evidence="3 4">TVC</strain>
    </source>
</reference>
<organism evidence="3 4">
    <name type="scientific">Methylocella silvestris</name>
    <dbReference type="NCBI Taxonomy" id="199596"/>
    <lineage>
        <taxon>Bacteria</taxon>
        <taxon>Pseudomonadati</taxon>
        <taxon>Pseudomonadota</taxon>
        <taxon>Alphaproteobacteria</taxon>
        <taxon>Hyphomicrobiales</taxon>
        <taxon>Beijerinckiaceae</taxon>
        <taxon>Methylocella</taxon>
    </lineage>
</organism>
<evidence type="ECO:0000256" key="1">
    <source>
        <dbReference type="ARBA" id="ARBA00023277"/>
    </source>
</evidence>
<dbReference type="PANTHER" id="PTHR30605">
    <property type="entry name" value="ANHYDRO-N-ACETYLMURAMIC ACID KINASE"/>
    <property type="match status" value="1"/>
</dbReference>
<dbReference type="OrthoDB" id="9763949at2"/>
<keyword evidence="2" id="KW-0808">Transferase</keyword>
<sequence length="370" mass="37954">MTVTAIGLMSGTSMDGVDVALIETDGEGQIRLGGVSAFPYAEADRALLRRALADAATLGDQRARPGSLLEAEAMITDRHAVAVKRFLEIQHLEPADITVIGFHGQTVLHRPQSGLTVQIGDGPALAQTLGIDVVHDFRAADVAQGGQGAPLVPVFHSALAAAAGFEKPVVVINIGGVSNITFCAPGNTPIACDAGPGNALIDDLMLSRTGEAMDRNGAAAAEGDVDESILAELMDHPFFVLPAPKSLDRNAFSAAPVAGLSTNDAAATLTAFTAAAIARAVALMPQRPELAVVCGGGARNATLMRELARRLPCKVAPAETLGWSIDAMEAQAFAYMAVRSLKNLAITFPTTTGVGAPLAGGQIARAPAQG</sequence>
<name>A0A2J7TIC9_METSI</name>
<dbReference type="PANTHER" id="PTHR30605:SF0">
    <property type="entry name" value="ANHYDRO-N-ACETYLMURAMIC ACID KINASE"/>
    <property type="match status" value="1"/>
</dbReference>
<keyword evidence="2" id="KW-0547">Nucleotide-binding</keyword>
<comment type="similarity">
    <text evidence="2">Belongs to the anhydro-N-acetylmuramic acid kinase family.</text>
</comment>
<comment type="function">
    <text evidence="2">Catalyzes the specific phosphorylation of 1,6-anhydro-N-acetylmuramic acid (anhMurNAc) with the simultaneous cleavage of the 1,6-anhydro ring, generating MurNAc-6-P. Is required for the utilization of anhMurNAc either imported from the medium or derived from its own cell wall murein, and thus plays a role in cell wall recycling.</text>
</comment>
<evidence type="ECO:0000313" key="4">
    <source>
        <dbReference type="Proteomes" id="UP000236286"/>
    </source>
</evidence>
<keyword evidence="1 2" id="KW-0119">Carbohydrate metabolism</keyword>
<comment type="catalytic activity">
    <reaction evidence="2">
        <text>1,6-anhydro-N-acetyl-beta-muramate + ATP + H2O = N-acetyl-D-muramate 6-phosphate + ADP + H(+)</text>
        <dbReference type="Rhea" id="RHEA:24952"/>
        <dbReference type="ChEBI" id="CHEBI:15377"/>
        <dbReference type="ChEBI" id="CHEBI:15378"/>
        <dbReference type="ChEBI" id="CHEBI:30616"/>
        <dbReference type="ChEBI" id="CHEBI:58690"/>
        <dbReference type="ChEBI" id="CHEBI:58722"/>
        <dbReference type="ChEBI" id="CHEBI:456216"/>
        <dbReference type="EC" id="2.7.1.170"/>
    </reaction>
</comment>
<dbReference type="RefSeq" id="WP_102843103.1">
    <property type="nucleotide sequence ID" value="NZ_PDZR01000006.1"/>
</dbReference>
<evidence type="ECO:0000313" key="3">
    <source>
        <dbReference type="EMBL" id="PNG26506.1"/>
    </source>
</evidence>
<dbReference type="UniPathway" id="UPA00544"/>
<dbReference type="Proteomes" id="UP000236286">
    <property type="component" value="Unassembled WGS sequence"/>
</dbReference>
<evidence type="ECO:0000256" key="2">
    <source>
        <dbReference type="HAMAP-Rule" id="MF_01270"/>
    </source>
</evidence>
<dbReference type="EMBL" id="PDZR01000006">
    <property type="protein sequence ID" value="PNG26506.1"/>
    <property type="molecule type" value="Genomic_DNA"/>
</dbReference>
<dbReference type="GO" id="GO:0016301">
    <property type="term" value="F:kinase activity"/>
    <property type="evidence" value="ECO:0007669"/>
    <property type="project" value="UniProtKB-KW"/>
</dbReference>
<comment type="caution">
    <text evidence="3">The sequence shown here is derived from an EMBL/GenBank/DDBJ whole genome shotgun (WGS) entry which is preliminary data.</text>
</comment>
<dbReference type="Pfam" id="PF03702">
    <property type="entry name" value="AnmK"/>
    <property type="match status" value="1"/>
</dbReference>
<dbReference type="UniPathway" id="UPA00343"/>
<dbReference type="NCBIfam" id="NF007141">
    <property type="entry name" value="PRK09585.1-5"/>
    <property type="match status" value="1"/>
</dbReference>
<dbReference type="InterPro" id="IPR043129">
    <property type="entry name" value="ATPase_NBD"/>
</dbReference>
<dbReference type="SUPFAM" id="SSF53067">
    <property type="entry name" value="Actin-like ATPase domain"/>
    <property type="match status" value="1"/>
</dbReference>
<feature type="binding site" evidence="2">
    <location>
        <begin position="11"/>
        <end position="18"/>
    </location>
    <ligand>
        <name>ATP</name>
        <dbReference type="ChEBI" id="CHEBI:30616"/>
    </ligand>
</feature>
<dbReference type="GO" id="GO:0006040">
    <property type="term" value="P:amino sugar metabolic process"/>
    <property type="evidence" value="ECO:0007669"/>
    <property type="project" value="InterPro"/>
</dbReference>
<comment type="pathway">
    <text evidence="2">Cell wall biogenesis; peptidoglycan recycling.</text>
</comment>
<keyword evidence="2" id="KW-0067">ATP-binding</keyword>
<dbReference type="GO" id="GO:0005524">
    <property type="term" value="F:ATP binding"/>
    <property type="evidence" value="ECO:0007669"/>
    <property type="project" value="UniProtKB-UniRule"/>
</dbReference>
<dbReference type="GO" id="GO:0009254">
    <property type="term" value="P:peptidoglycan turnover"/>
    <property type="evidence" value="ECO:0007669"/>
    <property type="project" value="UniProtKB-UniRule"/>
</dbReference>
<proteinExistence type="inferred from homology"/>
<dbReference type="HAMAP" id="MF_01270">
    <property type="entry name" value="AnhMurNAc_kinase"/>
    <property type="match status" value="1"/>
</dbReference>
<gene>
    <name evidence="2" type="primary">anmK</name>
    <name evidence="3" type="ORF">CR492_07355</name>
</gene>
<dbReference type="InterPro" id="IPR005338">
    <property type="entry name" value="Anhydro_N_Ac-Mur_kinase"/>
</dbReference>